<sequence>MESSDVSQIKRVMSSYNCQFFRHKAKLVYCRQCGVQVAVGHFADHLRDDHALNCATACPFCYAQFQWQRGELSTNLSVAEHRKQCLKTFLKTHRKAPRIVLPSDHQHDTTPVYEGGETLMASPSRPEIHTYAEQIPDANEFCPTCYDHHKNGVLQHMDGRTRHEEWGTSFYSPFPEDPLFFQDHGPNHVRFSEESGLGLCAYNIFQCYLSGEYAFYHLMVRAHVWWDFMTRDWPGVHFLPYSTLCDGFHKEDGEDPEDEERDEGRVHHRHLIVAMKRDDVAFFKQQWQQVAYRRRPPRTVDKGGPVRRQRNKLCVSVDDANHLMYVLAYNSKPKGICDGYGNKDETTSGSHYWIFRELSPCAKLSLAALWEQGHATLVSKRHRESSLVNYFYHVEEVNNKWQVQLAYLAMKEKKCVLPFAKGFELCDEWAANRPTVYLYGRAKYLRYVPELCKLRYDAWLRHQIQTGNNFWACVGHEYYTLEHYQTRCMNVTKQVLEEVKISFDREEVRMLSVIGQLKREVNNHSAATENVLRELGTAQGDVRTTQSYLQATQNDLRMTQSCLQTTQNDLKMTQSCLQTTQKELTEAQTRIGQYQEQEKKWHLRIRQLEVELKRVREQCVVQLKERLKVSEERLRVAEESNLEYRRTIQRLEAELKNASDASYLNRIRQLEKALQVMTQMYQDVSGQGTK</sequence>
<reference evidence="2 3" key="1">
    <citation type="journal article" date="2022" name="Nat. Ecol. Evol.">
        <title>A masculinizing supergene underlies an exaggerated male reproductive morph in a spider.</title>
        <authorList>
            <person name="Hendrickx F."/>
            <person name="De Corte Z."/>
            <person name="Sonet G."/>
            <person name="Van Belleghem S.M."/>
            <person name="Kostlbacher S."/>
            <person name="Vangestel C."/>
        </authorList>
    </citation>
    <scope>NUCLEOTIDE SEQUENCE [LARGE SCALE GENOMIC DNA]</scope>
    <source>
        <strain evidence="2">W744_W776</strain>
    </source>
</reference>
<protein>
    <submittedName>
        <fullName evidence="2">Uncharacterized protein</fullName>
    </submittedName>
</protein>
<dbReference type="SUPFAM" id="SSF57997">
    <property type="entry name" value="Tropomyosin"/>
    <property type="match status" value="1"/>
</dbReference>
<organism evidence="2 3">
    <name type="scientific">Oedothorax gibbosus</name>
    <dbReference type="NCBI Taxonomy" id="931172"/>
    <lineage>
        <taxon>Eukaryota</taxon>
        <taxon>Metazoa</taxon>
        <taxon>Ecdysozoa</taxon>
        <taxon>Arthropoda</taxon>
        <taxon>Chelicerata</taxon>
        <taxon>Arachnida</taxon>
        <taxon>Araneae</taxon>
        <taxon>Araneomorphae</taxon>
        <taxon>Entelegynae</taxon>
        <taxon>Araneoidea</taxon>
        <taxon>Linyphiidae</taxon>
        <taxon>Erigoninae</taxon>
        <taxon>Oedothorax</taxon>
    </lineage>
</organism>
<keyword evidence="1" id="KW-0175">Coiled coil</keyword>
<comment type="caution">
    <text evidence="2">The sequence shown here is derived from an EMBL/GenBank/DDBJ whole genome shotgun (WGS) entry which is preliminary data.</text>
</comment>
<gene>
    <name evidence="2" type="ORF">JTE90_020624</name>
</gene>
<dbReference type="Proteomes" id="UP000827092">
    <property type="component" value="Unassembled WGS sequence"/>
</dbReference>
<accession>A0AAV6TTU9</accession>
<evidence type="ECO:0000256" key="1">
    <source>
        <dbReference type="SAM" id="Coils"/>
    </source>
</evidence>
<evidence type="ECO:0000313" key="2">
    <source>
        <dbReference type="EMBL" id="KAG8174894.1"/>
    </source>
</evidence>
<dbReference type="EMBL" id="JAFNEN010001118">
    <property type="protein sequence ID" value="KAG8174894.1"/>
    <property type="molecule type" value="Genomic_DNA"/>
</dbReference>
<feature type="coiled-coil region" evidence="1">
    <location>
        <begin position="577"/>
        <end position="687"/>
    </location>
</feature>
<dbReference type="AlphaFoldDB" id="A0AAV6TTU9"/>
<dbReference type="Gene3D" id="1.20.5.340">
    <property type="match status" value="1"/>
</dbReference>
<keyword evidence="3" id="KW-1185">Reference proteome</keyword>
<proteinExistence type="predicted"/>
<evidence type="ECO:0000313" key="3">
    <source>
        <dbReference type="Proteomes" id="UP000827092"/>
    </source>
</evidence>
<name>A0AAV6TTU9_9ARAC</name>